<keyword evidence="1" id="KW-0472">Membrane</keyword>
<keyword evidence="1" id="KW-1133">Transmembrane helix</keyword>
<evidence type="ECO:0000313" key="2">
    <source>
        <dbReference type="EMBL" id="GAA0501958.1"/>
    </source>
</evidence>
<organism evidence="2 3">
    <name type="scientific">Salinibacillus aidingensis</name>
    <dbReference type="NCBI Taxonomy" id="237684"/>
    <lineage>
        <taxon>Bacteria</taxon>
        <taxon>Bacillati</taxon>
        <taxon>Bacillota</taxon>
        <taxon>Bacilli</taxon>
        <taxon>Bacillales</taxon>
        <taxon>Bacillaceae</taxon>
        <taxon>Salinibacillus</taxon>
    </lineage>
</organism>
<sequence length="219" mass="24843">MLENKRLFYMAFIPFIASMILNFPFPHRHPFGEEIVSILNIPVATVNGLQYVGLTSLLLLIISLFMFYKSLKKYQSRFVLMAIIAGIFLPNALADTYQKTLADGIYAISYDQEASECSFEMITADTMQAVCEFPFENLSGKDVSFHIDFYDQYPFEEEAKMVSLLGQSDPYTETIKVNNYKVVKIKANIDVSEIDNHVTSGTAGHVNIILKHGNQLRKL</sequence>
<feature type="transmembrane region" description="Helical" evidence="1">
    <location>
        <begin position="7"/>
        <end position="25"/>
    </location>
</feature>
<protein>
    <submittedName>
        <fullName evidence="2">Uncharacterized protein</fullName>
    </submittedName>
</protein>
<evidence type="ECO:0000313" key="3">
    <source>
        <dbReference type="Proteomes" id="UP001500880"/>
    </source>
</evidence>
<accession>A0ABP3LJ53</accession>
<dbReference type="Proteomes" id="UP001500880">
    <property type="component" value="Unassembled WGS sequence"/>
</dbReference>
<keyword evidence="1" id="KW-0812">Transmembrane</keyword>
<dbReference type="RefSeq" id="WP_343843265.1">
    <property type="nucleotide sequence ID" value="NZ_BAAADO010000008.1"/>
</dbReference>
<name>A0ABP3LJ53_9BACI</name>
<dbReference type="EMBL" id="BAAADO010000008">
    <property type="protein sequence ID" value="GAA0501958.1"/>
    <property type="molecule type" value="Genomic_DNA"/>
</dbReference>
<proteinExistence type="predicted"/>
<comment type="caution">
    <text evidence="2">The sequence shown here is derived from an EMBL/GenBank/DDBJ whole genome shotgun (WGS) entry which is preliminary data.</text>
</comment>
<evidence type="ECO:0000256" key="1">
    <source>
        <dbReference type="SAM" id="Phobius"/>
    </source>
</evidence>
<feature type="transmembrane region" description="Helical" evidence="1">
    <location>
        <begin position="45"/>
        <end position="66"/>
    </location>
</feature>
<keyword evidence="3" id="KW-1185">Reference proteome</keyword>
<gene>
    <name evidence="2" type="ORF">GCM10008986_31900</name>
</gene>
<reference evidence="3" key="1">
    <citation type="journal article" date="2019" name="Int. J. Syst. Evol. Microbiol.">
        <title>The Global Catalogue of Microorganisms (GCM) 10K type strain sequencing project: providing services to taxonomists for standard genome sequencing and annotation.</title>
        <authorList>
            <consortium name="The Broad Institute Genomics Platform"/>
            <consortium name="The Broad Institute Genome Sequencing Center for Infectious Disease"/>
            <person name="Wu L."/>
            <person name="Ma J."/>
        </authorList>
    </citation>
    <scope>NUCLEOTIDE SEQUENCE [LARGE SCALE GENOMIC DNA]</scope>
    <source>
        <strain evidence="3">JCM 12389</strain>
    </source>
</reference>